<reference evidence="3 4" key="1">
    <citation type="submission" date="2017-09" db="EMBL/GenBank/DDBJ databases">
        <title>Bacterial strain isolated from the female urinary microbiota.</title>
        <authorList>
            <person name="Thomas-White K."/>
            <person name="Kumar N."/>
            <person name="Forster S."/>
            <person name="Putonti C."/>
            <person name="Lawley T."/>
            <person name="Wolfe A.J."/>
        </authorList>
    </citation>
    <scope>NUCLEOTIDE SEQUENCE [LARGE SCALE GENOMIC DNA]</scope>
    <source>
        <strain evidence="3 4">UMB0680</strain>
    </source>
</reference>
<proteinExistence type="predicted"/>
<dbReference type="Proteomes" id="UP000235703">
    <property type="component" value="Unassembled WGS sequence"/>
</dbReference>
<name>A0A2N6PG12_9MICO</name>
<dbReference type="RefSeq" id="WP_102162382.1">
    <property type="nucleotide sequence ID" value="NZ_PNFZ01000005.1"/>
</dbReference>
<dbReference type="OrthoDB" id="3513062at2"/>
<dbReference type="CDD" id="cd00085">
    <property type="entry name" value="HNHc"/>
    <property type="match status" value="1"/>
</dbReference>
<dbReference type="SMART" id="SM00507">
    <property type="entry name" value="HNHc"/>
    <property type="match status" value="1"/>
</dbReference>
<dbReference type="EMBL" id="PNFZ01000005">
    <property type="protein sequence ID" value="PMB97625.1"/>
    <property type="molecule type" value="Genomic_DNA"/>
</dbReference>
<keyword evidence="4" id="KW-1185">Reference proteome</keyword>
<accession>A0A2N6PG12</accession>
<dbReference type="InterPro" id="IPR003615">
    <property type="entry name" value="HNH_nuc"/>
</dbReference>
<feature type="region of interest" description="Disordered" evidence="1">
    <location>
        <begin position="264"/>
        <end position="342"/>
    </location>
</feature>
<evidence type="ECO:0000259" key="2">
    <source>
        <dbReference type="SMART" id="SM00507"/>
    </source>
</evidence>
<dbReference type="Pfam" id="PF02720">
    <property type="entry name" value="DUF222"/>
    <property type="match status" value="1"/>
</dbReference>
<gene>
    <name evidence="3" type="ORF">CJ198_09440</name>
</gene>
<evidence type="ECO:0000313" key="4">
    <source>
        <dbReference type="Proteomes" id="UP000235703"/>
    </source>
</evidence>
<sequence>MTAESVPADGAQPAEAHPEFLDAADIAQLKSHCPELLDAVTALEESASTIQHNAALGSAAAIAIGKGLELVRRKLESATAQSTRLMSQQIEPSHYGVRKLPALLKQKMRITTYEARRRLSMARCLTEHHSTTGQPIPAQLPEVAACLQAGTISVDQAQAIIKQIDALPPRVRAEHEPAIERVLVENAPGLRVEEFRVLGKRILGYLDPDGKLEAEPSHPDDYFVTVNQKTNGDWILRGLLDSTTGLTLNALLTNRQQGPADIIDGVHTASDNPQGGSASPEEDGSTVAGAGHLDAAGSSFGPPAMDPFADSWEDAGCQPNAATTDGNPTIAPVFDDNRPDGARRHDRFSVLITRGASEPTGAGSYALVVTATAEQLARGEGEVEAAGGHTRLEDVLQLSPGGKFYYSATRPGTRDVKVRTEARFATPTQMTLLKARDRGCSFPDCDIPVGWCEAHHMHAHRHGGPTDLNNLTLLCRFHHAWHERHGWRSTLLNGLPAWIPPQTLDRTQRPLFHSRFQAELADPVTLFPE</sequence>
<evidence type="ECO:0000256" key="1">
    <source>
        <dbReference type="SAM" id="MobiDB-lite"/>
    </source>
</evidence>
<organism evidence="3 4">
    <name type="scientific">Brevibacterium luteolum</name>
    <dbReference type="NCBI Taxonomy" id="199591"/>
    <lineage>
        <taxon>Bacteria</taxon>
        <taxon>Bacillati</taxon>
        <taxon>Actinomycetota</taxon>
        <taxon>Actinomycetes</taxon>
        <taxon>Micrococcales</taxon>
        <taxon>Brevibacteriaceae</taxon>
        <taxon>Brevibacterium</taxon>
    </lineage>
</organism>
<dbReference type="InterPro" id="IPR003870">
    <property type="entry name" value="DUF222"/>
</dbReference>
<comment type="caution">
    <text evidence="3">The sequence shown here is derived from an EMBL/GenBank/DDBJ whole genome shotgun (WGS) entry which is preliminary data.</text>
</comment>
<dbReference type="AlphaFoldDB" id="A0A2N6PG12"/>
<evidence type="ECO:0000313" key="3">
    <source>
        <dbReference type="EMBL" id="PMB97625.1"/>
    </source>
</evidence>
<feature type="domain" description="HNH nuclease" evidence="2">
    <location>
        <begin position="428"/>
        <end position="480"/>
    </location>
</feature>
<protein>
    <recommendedName>
        <fullName evidence="2">HNH nuclease domain-containing protein</fullName>
    </recommendedName>
</protein>